<feature type="region of interest" description="Disordered" evidence="11">
    <location>
        <begin position="1"/>
        <end position="52"/>
    </location>
</feature>
<evidence type="ECO:0000256" key="10">
    <source>
        <dbReference type="ARBA" id="ARBA00031984"/>
    </source>
</evidence>
<keyword evidence="6" id="KW-0010">Activator</keyword>
<name>A0A023FDU5_AMBCJ</name>
<accession>A0A023FDU5</accession>
<evidence type="ECO:0000256" key="2">
    <source>
        <dbReference type="ARBA" id="ARBA00009001"/>
    </source>
</evidence>
<keyword evidence="7" id="KW-0804">Transcription</keyword>
<dbReference type="GO" id="GO:0003677">
    <property type="term" value="F:DNA binding"/>
    <property type="evidence" value="ECO:0007669"/>
    <property type="project" value="UniProtKB-KW"/>
</dbReference>
<dbReference type="PANTHER" id="PTHR13215">
    <property type="entry name" value="RNA POLYMERASE II TRANSCRIPTIONAL COACTIVATOR"/>
    <property type="match status" value="1"/>
</dbReference>
<evidence type="ECO:0000256" key="5">
    <source>
        <dbReference type="ARBA" id="ARBA00023125"/>
    </source>
</evidence>
<organism evidence="13">
    <name type="scientific">Amblyomma cajennense</name>
    <name type="common">Cayenne tick</name>
    <name type="synonym">Acarus cajennensis</name>
    <dbReference type="NCBI Taxonomy" id="34607"/>
    <lineage>
        <taxon>Eukaryota</taxon>
        <taxon>Metazoa</taxon>
        <taxon>Ecdysozoa</taxon>
        <taxon>Arthropoda</taxon>
        <taxon>Chelicerata</taxon>
        <taxon>Arachnida</taxon>
        <taxon>Acari</taxon>
        <taxon>Parasitiformes</taxon>
        <taxon>Ixodida</taxon>
        <taxon>Ixodoidea</taxon>
        <taxon>Ixodidae</taxon>
        <taxon>Amblyomminae</taxon>
        <taxon>Amblyomma</taxon>
    </lineage>
</organism>
<evidence type="ECO:0000256" key="4">
    <source>
        <dbReference type="ARBA" id="ARBA00023015"/>
    </source>
</evidence>
<evidence type="ECO:0000256" key="7">
    <source>
        <dbReference type="ARBA" id="ARBA00023163"/>
    </source>
</evidence>
<dbReference type="InterPro" id="IPR003173">
    <property type="entry name" value="PC4_C"/>
</dbReference>
<dbReference type="InterPro" id="IPR045125">
    <property type="entry name" value="Sub1/Tcp4-like"/>
</dbReference>
<evidence type="ECO:0000256" key="6">
    <source>
        <dbReference type="ARBA" id="ARBA00023159"/>
    </source>
</evidence>
<dbReference type="GO" id="GO:0005634">
    <property type="term" value="C:nucleus"/>
    <property type="evidence" value="ECO:0007669"/>
    <property type="project" value="UniProtKB-SubCell"/>
</dbReference>
<evidence type="ECO:0000256" key="8">
    <source>
        <dbReference type="ARBA" id="ARBA00023242"/>
    </source>
</evidence>
<comment type="subcellular location">
    <subcellularLocation>
        <location evidence="1">Nucleus</location>
    </subcellularLocation>
</comment>
<keyword evidence="4" id="KW-0805">Transcription regulation</keyword>
<dbReference type="AlphaFoldDB" id="A0A023FDU5"/>
<dbReference type="FunFam" id="2.30.31.10:FF:000001">
    <property type="entry name" value="Activated RNA polymerase II transcriptional coactivator p15"/>
    <property type="match status" value="1"/>
</dbReference>
<proteinExistence type="evidence at transcript level"/>
<dbReference type="EMBL" id="GBBK01004361">
    <property type="protein sequence ID" value="JAC20121.1"/>
    <property type="molecule type" value="mRNA"/>
</dbReference>
<evidence type="ECO:0000256" key="3">
    <source>
        <dbReference type="ARBA" id="ARBA00013386"/>
    </source>
</evidence>
<keyword evidence="8" id="KW-0539">Nucleus</keyword>
<comment type="function">
    <text evidence="9">General coactivator that functions cooperatively with TAFs and mediates functional interactions between upstream activators and the general transcriptional machinery. May be involved in stabilizing the multiprotein transcription complex. Binds single-stranded DNA. Also binds, in vitro, non-specifically to double-stranded DNA (ds DNA).</text>
</comment>
<evidence type="ECO:0000313" key="13">
    <source>
        <dbReference type="EMBL" id="JAC20121.1"/>
    </source>
</evidence>
<comment type="similarity">
    <text evidence="2">Belongs to the transcriptional coactivator PC4 family.</text>
</comment>
<dbReference type="Gene3D" id="2.30.31.10">
    <property type="entry name" value="Transcriptional Coactivator Pc4, Chain A"/>
    <property type="match status" value="1"/>
</dbReference>
<sequence>MSSKKRSKLESDSDSDSGPEDRNPPQKKGKAADNKSKSGASSSGDNEDGKFMIGKKRYVTVREFKGRVMVDIREYYEDSNCDLKPGKKGICLQLDQWNALKNQIDDIDAAIRKH</sequence>
<evidence type="ECO:0000256" key="9">
    <source>
        <dbReference type="ARBA" id="ARBA00024848"/>
    </source>
</evidence>
<protein>
    <recommendedName>
        <fullName evidence="3">Activated RNA polymerase II transcriptional coactivator p15</fullName>
    </recommendedName>
    <alternativeName>
        <fullName evidence="10">SUB1 homolog</fullName>
    </alternativeName>
</protein>
<feature type="domain" description="Transcriptional coactivator p15 (PC4) C-terminal" evidence="12">
    <location>
        <begin position="52"/>
        <end position="102"/>
    </location>
</feature>
<dbReference type="Pfam" id="PF02229">
    <property type="entry name" value="PC4"/>
    <property type="match status" value="1"/>
</dbReference>
<evidence type="ECO:0000256" key="11">
    <source>
        <dbReference type="SAM" id="MobiDB-lite"/>
    </source>
</evidence>
<evidence type="ECO:0000256" key="1">
    <source>
        <dbReference type="ARBA" id="ARBA00004123"/>
    </source>
</evidence>
<evidence type="ECO:0000259" key="12">
    <source>
        <dbReference type="Pfam" id="PF02229"/>
    </source>
</evidence>
<feature type="compositionally biased region" description="Basic and acidic residues" evidence="11">
    <location>
        <begin position="19"/>
        <end position="36"/>
    </location>
</feature>
<keyword evidence="5" id="KW-0238">DNA-binding</keyword>
<reference evidence="13" key="1">
    <citation type="submission" date="2014-03" db="EMBL/GenBank/DDBJ databases">
        <title>The sialotranscriptome of Amblyomma triste, Amblyomma parvum and Amblyomma cajennense ticks, uncovered by 454-based RNA-seq.</title>
        <authorList>
            <person name="Garcia G.R."/>
            <person name="Gardinassi L.G."/>
            <person name="Ribeiro J.M."/>
            <person name="Anatriello E."/>
            <person name="Ferreira B.R."/>
            <person name="Moreira H.N."/>
            <person name="Mafra C."/>
            <person name="Olegario M.M."/>
            <person name="Szabo P.J."/>
            <person name="Miranda-Santos I.K."/>
            <person name="Maruyama S.R."/>
        </authorList>
    </citation>
    <scope>NUCLEOTIDE SEQUENCE</scope>
    <source>
        <strain evidence="13">Uberlandia</strain>
        <tissue evidence="13">Salivary glands</tissue>
    </source>
</reference>
<dbReference type="InterPro" id="IPR009044">
    <property type="entry name" value="ssDNA-bd_transcriptional_reg"/>
</dbReference>
<dbReference type="SUPFAM" id="SSF54447">
    <property type="entry name" value="ssDNA-binding transcriptional regulator domain"/>
    <property type="match status" value="1"/>
</dbReference>
<dbReference type="GO" id="GO:0060261">
    <property type="term" value="P:positive regulation of transcription initiation by RNA polymerase II"/>
    <property type="evidence" value="ECO:0007669"/>
    <property type="project" value="InterPro"/>
</dbReference>
<dbReference type="GO" id="GO:0003713">
    <property type="term" value="F:transcription coactivator activity"/>
    <property type="evidence" value="ECO:0007669"/>
    <property type="project" value="InterPro"/>
</dbReference>